<dbReference type="RefSeq" id="WP_155151855.1">
    <property type="nucleotide sequence ID" value="NZ_WNCS01000023.1"/>
</dbReference>
<accession>A0AA43VZI4</accession>
<proteinExistence type="predicted"/>
<dbReference type="AlphaFoldDB" id="A0AA43VZI4"/>
<organism evidence="1 2">
    <name type="scientific">Parabacteroides merdae</name>
    <dbReference type="NCBI Taxonomy" id="46503"/>
    <lineage>
        <taxon>Bacteria</taxon>
        <taxon>Pseudomonadati</taxon>
        <taxon>Bacteroidota</taxon>
        <taxon>Bacteroidia</taxon>
        <taxon>Bacteroidales</taxon>
        <taxon>Tannerellaceae</taxon>
        <taxon>Parabacteroides</taxon>
    </lineage>
</organism>
<name>A0AA43VZI4_9BACT</name>
<sequence>MDFNPATGDNVWENKTNKWVDDDHIVLTETVNGRTVYTVVPKKSPEYYD</sequence>
<evidence type="ECO:0000313" key="1">
    <source>
        <dbReference type="EMBL" id="MTU68064.1"/>
    </source>
</evidence>
<comment type="caution">
    <text evidence="1">The sequence shown here is derived from an EMBL/GenBank/DDBJ whole genome shotgun (WGS) entry which is preliminary data.</text>
</comment>
<dbReference type="EMBL" id="WNDA01000003">
    <property type="protein sequence ID" value="MTU68064.1"/>
    <property type="molecule type" value="Genomic_DNA"/>
</dbReference>
<reference evidence="1 2" key="1">
    <citation type="journal article" date="2019" name="Nat. Med.">
        <title>A library of human gut bacterial isolates paired with longitudinal multiomics data enables mechanistic microbiome research.</title>
        <authorList>
            <person name="Poyet M."/>
            <person name="Groussin M."/>
            <person name="Gibbons S.M."/>
            <person name="Avila-Pacheco J."/>
            <person name="Jiang X."/>
            <person name="Kearney S.M."/>
            <person name="Perrotta A.R."/>
            <person name="Berdy B."/>
            <person name="Zhao S."/>
            <person name="Lieberman T.D."/>
            <person name="Swanson P.K."/>
            <person name="Smith M."/>
            <person name="Roesemann S."/>
            <person name="Alexander J.E."/>
            <person name="Rich S.A."/>
            <person name="Livny J."/>
            <person name="Vlamakis H."/>
            <person name="Clish C."/>
            <person name="Bullock K."/>
            <person name="Deik A."/>
            <person name="Scott J."/>
            <person name="Pierce K.A."/>
            <person name="Xavier R.J."/>
            <person name="Alm E.J."/>
        </authorList>
    </citation>
    <scope>NUCLEOTIDE SEQUENCE [LARGE SCALE GENOMIC DNA]</scope>
    <source>
        <strain evidence="1 2">BIOML-A16</strain>
    </source>
</reference>
<dbReference type="Proteomes" id="UP000448908">
    <property type="component" value="Unassembled WGS sequence"/>
</dbReference>
<protein>
    <submittedName>
        <fullName evidence="1">Uncharacterized protein</fullName>
    </submittedName>
</protein>
<gene>
    <name evidence="1" type="ORF">GMD92_02950</name>
</gene>
<evidence type="ECO:0000313" key="2">
    <source>
        <dbReference type="Proteomes" id="UP000448908"/>
    </source>
</evidence>